<evidence type="ECO:0000256" key="2">
    <source>
        <dbReference type="ARBA" id="ARBA00022692"/>
    </source>
</evidence>
<reference evidence="8 9" key="1">
    <citation type="submission" date="2024-08" db="EMBL/GenBank/DDBJ databases">
        <title>Insights into the chromosomal genome structure of Flemingia macrophylla.</title>
        <authorList>
            <person name="Ding Y."/>
            <person name="Zhao Y."/>
            <person name="Bi W."/>
            <person name="Wu M."/>
            <person name="Zhao G."/>
            <person name="Gong Y."/>
            <person name="Li W."/>
            <person name="Zhang P."/>
        </authorList>
    </citation>
    <scope>NUCLEOTIDE SEQUENCE [LARGE SCALE GENOMIC DNA]</scope>
    <source>
        <strain evidence="8">DYQJB</strain>
        <tissue evidence="8">Leaf</tissue>
    </source>
</reference>
<evidence type="ECO:0000256" key="7">
    <source>
        <dbReference type="ARBA" id="ARBA00023180"/>
    </source>
</evidence>
<keyword evidence="9" id="KW-1185">Reference proteome</keyword>
<name>A0ABD1M5Z3_9FABA</name>
<keyword evidence="3" id="KW-0732">Signal</keyword>
<dbReference type="GO" id="GO:0016020">
    <property type="term" value="C:membrane"/>
    <property type="evidence" value="ECO:0007669"/>
    <property type="project" value="UniProtKB-SubCell"/>
</dbReference>
<dbReference type="InterPro" id="IPR032675">
    <property type="entry name" value="LRR_dom_sf"/>
</dbReference>
<dbReference type="InterPro" id="IPR001611">
    <property type="entry name" value="Leu-rich_rpt"/>
</dbReference>
<keyword evidence="7" id="KW-0325">Glycoprotein</keyword>
<dbReference type="PANTHER" id="PTHR48063:SF98">
    <property type="entry name" value="LRR RECEPTOR-LIKE SERINE_THREONINE-PROTEIN KINASE FLS2"/>
    <property type="match status" value="1"/>
</dbReference>
<keyword evidence="2" id="KW-0812">Transmembrane</keyword>
<dbReference type="PANTHER" id="PTHR48063">
    <property type="entry name" value="LRR RECEPTOR-LIKE KINASE"/>
    <property type="match status" value="1"/>
</dbReference>
<evidence type="ECO:0000313" key="9">
    <source>
        <dbReference type="Proteomes" id="UP001603857"/>
    </source>
</evidence>
<proteinExistence type="predicted"/>
<evidence type="ECO:0000313" key="8">
    <source>
        <dbReference type="EMBL" id="KAL2331191.1"/>
    </source>
</evidence>
<comment type="caution">
    <text evidence="8">The sequence shown here is derived from an EMBL/GenBank/DDBJ whole genome shotgun (WGS) entry which is preliminary data.</text>
</comment>
<keyword evidence="6" id="KW-0675">Receptor</keyword>
<dbReference type="PRINTS" id="PR00019">
    <property type="entry name" value="LEURICHRPT"/>
</dbReference>
<dbReference type="Gene3D" id="3.80.10.10">
    <property type="entry name" value="Ribonuclease Inhibitor"/>
    <property type="match status" value="1"/>
</dbReference>
<evidence type="ECO:0000256" key="4">
    <source>
        <dbReference type="ARBA" id="ARBA00022989"/>
    </source>
</evidence>
<organism evidence="8 9">
    <name type="scientific">Flemingia macrophylla</name>
    <dbReference type="NCBI Taxonomy" id="520843"/>
    <lineage>
        <taxon>Eukaryota</taxon>
        <taxon>Viridiplantae</taxon>
        <taxon>Streptophyta</taxon>
        <taxon>Embryophyta</taxon>
        <taxon>Tracheophyta</taxon>
        <taxon>Spermatophyta</taxon>
        <taxon>Magnoliopsida</taxon>
        <taxon>eudicotyledons</taxon>
        <taxon>Gunneridae</taxon>
        <taxon>Pentapetalae</taxon>
        <taxon>rosids</taxon>
        <taxon>fabids</taxon>
        <taxon>Fabales</taxon>
        <taxon>Fabaceae</taxon>
        <taxon>Papilionoideae</taxon>
        <taxon>50 kb inversion clade</taxon>
        <taxon>NPAAA clade</taxon>
        <taxon>indigoferoid/millettioid clade</taxon>
        <taxon>Phaseoleae</taxon>
        <taxon>Flemingia</taxon>
    </lineage>
</organism>
<keyword evidence="4" id="KW-1133">Transmembrane helix</keyword>
<dbReference type="EMBL" id="JBGMDY010000006">
    <property type="protein sequence ID" value="KAL2331191.1"/>
    <property type="molecule type" value="Genomic_DNA"/>
</dbReference>
<evidence type="ECO:0000256" key="6">
    <source>
        <dbReference type="ARBA" id="ARBA00023170"/>
    </source>
</evidence>
<keyword evidence="5" id="KW-0472">Membrane</keyword>
<dbReference type="Pfam" id="PF13855">
    <property type="entry name" value="LRR_8"/>
    <property type="match status" value="1"/>
</dbReference>
<dbReference type="Proteomes" id="UP001603857">
    <property type="component" value="Unassembled WGS sequence"/>
</dbReference>
<sequence length="109" mass="12067">MLTGVDNLELVTKGRESEYGSILHFVTLLDMSSNNLSGTVPPKLFSLTGLISLNLSHNKLTGKISNEIGNMKKLESLDFSGNQFWVKFPRACQNLDSSLAFWESVLPFS</sequence>
<evidence type="ECO:0000256" key="3">
    <source>
        <dbReference type="ARBA" id="ARBA00022729"/>
    </source>
</evidence>
<comment type="subcellular location">
    <subcellularLocation>
        <location evidence="1">Membrane</location>
        <topology evidence="1">Single-pass type I membrane protein</topology>
    </subcellularLocation>
</comment>
<dbReference type="SUPFAM" id="SSF52058">
    <property type="entry name" value="L domain-like"/>
    <property type="match status" value="1"/>
</dbReference>
<gene>
    <name evidence="8" type="ORF">Fmac_018772</name>
</gene>
<evidence type="ECO:0000256" key="5">
    <source>
        <dbReference type="ARBA" id="ARBA00023136"/>
    </source>
</evidence>
<evidence type="ECO:0000256" key="1">
    <source>
        <dbReference type="ARBA" id="ARBA00004479"/>
    </source>
</evidence>
<dbReference type="InterPro" id="IPR046956">
    <property type="entry name" value="RLP23-like"/>
</dbReference>
<accession>A0ABD1M5Z3</accession>
<dbReference type="AlphaFoldDB" id="A0ABD1M5Z3"/>
<protein>
    <submittedName>
        <fullName evidence="8">Uncharacterized protein</fullName>
    </submittedName>
</protein>